<keyword evidence="2" id="KW-0732">Signal</keyword>
<dbReference type="PROSITE" id="PS51257">
    <property type="entry name" value="PROKAR_LIPOPROTEIN"/>
    <property type="match status" value="1"/>
</dbReference>
<protein>
    <submittedName>
        <fullName evidence="3">Uncharacterized protein</fullName>
    </submittedName>
</protein>
<dbReference type="RefSeq" id="WP_004824014.1">
    <property type="nucleotide sequence ID" value="NZ_BBLJ01000030.1"/>
</dbReference>
<dbReference type="eggNOG" id="ENOG502ZWUF">
    <property type="taxonomic scope" value="Bacteria"/>
</dbReference>
<feature type="compositionally biased region" description="Gly residues" evidence="1">
    <location>
        <begin position="115"/>
        <end position="126"/>
    </location>
</feature>
<dbReference type="AlphaFoldDB" id="A0A0A8TRM0"/>
<dbReference type="GeneID" id="69464723"/>
<feature type="compositionally biased region" description="Polar residues" evidence="1">
    <location>
        <begin position="90"/>
        <end position="111"/>
    </location>
</feature>
<feature type="signal peptide" evidence="2">
    <location>
        <begin position="1"/>
        <end position="22"/>
    </location>
</feature>
<evidence type="ECO:0000256" key="1">
    <source>
        <dbReference type="SAM" id="MobiDB-lite"/>
    </source>
</evidence>
<sequence>MRSKKISLVVVPLLITACSSNNKPLVQDVYNSQYDCSYDWNTDLCEEETATSSSGSHSSGGYYAGSRFIGPQYYEGNRKVNYLGRKVEPSTNLSVGQPQVSQVTKSNSKSSPVRGGFGRSGFSFGG</sequence>
<dbReference type="STRING" id="106648.GCA_000753985_01173"/>
<feature type="chain" id="PRO_5010411090" evidence="2">
    <location>
        <begin position="23"/>
        <end position="126"/>
    </location>
</feature>
<gene>
    <name evidence="3" type="ORF">I9054_021650</name>
</gene>
<feature type="region of interest" description="Disordered" evidence="1">
    <location>
        <begin position="90"/>
        <end position="126"/>
    </location>
</feature>
<evidence type="ECO:0000313" key="4">
    <source>
        <dbReference type="Proteomes" id="UP000644140"/>
    </source>
</evidence>
<dbReference type="EMBL" id="CP092085">
    <property type="protein sequence ID" value="UUN97874.1"/>
    <property type="molecule type" value="Genomic_DNA"/>
</dbReference>
<proteinExistence type="predicted"/>
<reference evidence="3" key="1">
    <citation type="submission" date="2022-02" db="EMBL/GenBank/DDBJ databases">
        <title>Characterization of Tn125 harboring carbapenem-resistant Acinetobacter bereziniae clinical isolates.</title>
        <authorList>
            <person name="Wong N.-K."/>
            <person name="Pan Q."/>
        </authorList>
    </citation>
    <scope>NUCLEOTIDE SEQUENCE</scope>
    <source>
        <strain evidence="3">GD03393</strain>
    </source>
</reference>
<name>A0A0A8TRM0_ACIBZ</name>
<dbReference type="Proteomes" id="UP000644140">
    <property type="component" value="Chromosome"/>
</dbReference>
<accession>A0A0A8TRM0</accession>
<dbReference type="KEGG" id="aber:BSR55_21310"/>
<organism evidence="3 4">
    <name type="scientific">Acinetobacter bereziniae</name>
    <name type="common">Acinetobacter genomosp. 10</name>
    <dbReference type="NCBI Taxonomy" id="106648"/>
    <lineage>
        <taxon>Bacteria</taxon>
        <taxon>Pseudomonadati</taxon>
        <taxon>Pseudomonadota</taxon>
        <taxon>Gammaproteobacteria</taxon>
        <taxon>Moraxellales</taxon>
        <taxon>Moraxellaceae</taxon>
        <taxon>Acinetobacter</taxon>
    </lineage>
</organism>
<evidence type="ECO:0000313" key="3">
    <source>
        <dbReference type="EMBL" id="UUN97874.1"/>
    </source>
</evidence>
<evidence type="ECO:0000256" key="2">
    <source>
        <dbReference type="SAM" id="SignalP"/>
    </source>
</evidence>